<keyword evidence="4 13" id="KW-0138">CF(0)</keyword>
<evidence type="ECO:0000256" key="9">
    <source>
        <dbReference type="ARBA" id="ARBA00023136"/>
    </source>
</evidence>
<dbReference type="InterPro" id="IPR028987">
    <property type="entry name" value="ATP_synth_B-like_membr_sf"/>
</dbReference>
<dbReference type="EMBL" id="JAGGKT010000015">
    <property type="protein sequence ID" value="MBP1934029.1"/>
    <property type="molecule type" value="Genomic_DNA"/>
</dbReference>
<evidence type="ECO:0000256" key="8">
    <source>
        <dbReference type="ARBA" id="ARBA00023065"/>
    </source>
</evidence>
<dbReference type="SUPFAM" id="SSF81573">
    <property type="entry name" value="F1F0 ATP synthase subunit B, membrane domain"/>
    <property type="match status" value="1"/>
</dbReference>
<dbReference type="Pfam" id="PF00430">
    <property type="entry name" value="ATP-synt_B"/>
    <property type="match status" value="1"/>
</dbReference>
<evidence type="ECO:0000256" key="6">
    <source>
        <dbReference type="ARBA" id="ARBA00022781"/>
    </source>
</evidence>
<organism evidence="16 17">
    <name type="scientific">Ammoniphilus resinae</name>
    <dbReference type="NCBI Taxonomy" id="861532"/>
    <lineage>
        <taxon>Bacteria</taxon>
        <taxon>Bacillati</taxon>
        <taxon>Bacillota</taxon>
        <taxon>Bacilli</taxon>
        <taxon>Bacillales</taxon>
        <taxon>Paenibacillaceae</taxon>
        <taxon>Aneurinibacillus group</taxon>
        <taxon>Ammoniphilus</taxon>
    </lineage>
</organism>
<keyword evidence="3 13" id="KW-1003">Cell membrane</keyword>
<feature type="coiled-coil region" evidence="15">
    <location>
        <begin position="42"/>
        <end position="127"/>
    </location>
</feature>
<dbReference type="InterPro" id="IPR002146">
    <property type="entry name" value="ATP_synth_b/b'su_bac/chlpt"/>
</dbReference>
<evidence type="ECO:0000256" key="13">
    <source>
        <dbReference type="HAMAP-Rule" id="MF_01398"/>
    </source>
</evidence>
<keyword evidence="2 13" id="KW-0813">Transport</keyword>
<comment type="subunit">
    <text evidence="13">F-type ATPases have 2 components, F(1) - the catalytic core - and F(0) - the membrane proton channel. F(1) has five subunits: alpha(3), beta(3), gamma(1), delta(1), epsilon(1). F(0) has three main subunits: a(1), b(2) and c(10-14). The alpha and beta chains form an alternating ring which encloses part of the gamma chain. F(1) is attached to F(0) by a central stalk formed by the gamma and epsilon chains, while a peripheral stalk is formed by the delta and b chains.</text>
</comment>
<feature type="transmembrane region" description="Helical" evidence="13">
    <location>
        <begin position="12"/>
        <end position="31"/>
    </location>
</feature>
<dbReference type="Gene3D" id="6.10.250.1580">
    <property type="match status" value="1"/>
</dbReference>
<comment type="function">
    <text evidence="13">Component of the F(0) channel, it forms part of the peripheral stalk, linking F(1) to F(0).</text>
</comment>
<keyword evidence="5 13" id="KW-0812">Transmembrane</keyword>
<evidence type="ECO:0000256" key="4">
    <source>
        <dbReference type="ARBA" id="ARBA00022547"/>
    </source>
</evidence>
<dbReference type="NCBIfam" id="TIGR01144">
    <property type="entry name" value="ATP_synt_b"/>
    <property type="match status" value="1"/>
</dbReference>
<dbReference type="InterPro" id="IPR005864">
    <property type="entry name" value="ATP_synth_F0_bsu_bac"/>
</dbReference>
<comment type="similarity">
    <text evidence="1 13 14">Belongs to the ATPase B chain family.</text>
</comment>
<evidence type="ECO:0000256" key="15">
    <source>
        <dbReference type="SAM" id="Coils"/>
    </source>
</evidence>
<evidence type="ECO:0000256" key="10">
    <source>
        <dbReference type="ARBA" id="ARBA00023310"/>
    </source>
</evidence>
<proteinExistence type="inferred from homology"/>
<gene>
    <name evidence="13" type="primary">atpF</name>
    <name evidence="16" type="ORF">J2Z37_004046</name>
</gene>
<keyword evidence="17" id="KW-1185">Reference proteome</keyword>
<dbReference type="InterPro" id="IPR050059">
    <property type="entry name" value="ATP_synthase_B_chain"/>
</dbReference>
<dbReference type="Proteomes" id="UP001519343">
    <property type="component" value="Unassembled WGS sequence"/>
</dbReference>
<comment type="function">
    <text evidence="11 13">F(1)F(0) ATP synthase produces ATP from ADP in the presence of a proton or sodium gradient. F-type ATPases consist of two structural domains, F(1) containing the extramembraneous catalytic core and F(0) containing the membrane proton channel, linked together by a central stalk and a peripheral stalk. During catalysis, ATP synthesis in the catalytic domain of F(1) is coupled via a rotary mechanism of the central stalk subunits to proton translocation.</text>
</comment>
<name>A0ABS4GUV3_9BACL</name>
<evidence type="ECO:0000256" key="1">
    <source>
        <dbReference type="ARBA" id="ARBA00005513"/>
    </source>
</evidence>
<protein>
    <recommendedName>
        <fullName evidence="13">ATP synthase subunit b</fullName>
    </recommendedName>
    <alternativeName>
        <fullName evidence="13">ATP synthase F(0) sector subunit b</fullName>
    </alternativeName>
    <alternativeName>
        <fullName evidence="13">ATPase subunit I</fullName>
    </alternativeName>
    <alternativeName>
        <fullName evidence="13">F-type ATPase subunit b</fullName>
        <shortName evidence="13">F-ATPase subunit b</shortName>
    </alternativeName>
</protein>
<evidence type="ECO:0000313" key="17">
    <source>
        <dbReference type="Proteomes" id="UP001519343"/>
    </source>
</evidence>
<evidence type="ECO:0000256" key="3">
    <source>
        <dbReference type="ARBA" id="ARBA00022475"/>
    </source>
</evidence>
<comment type="subcellular location">
    <subcellularLocation>
        <location evidence="13">Cell membrane</location>
        <topology evidence="13">Single-pass membrane protein</topology>
    </subcellularLocation>
    <subcellularLocation>
        <location evidence="12">Endomembrane system</location>
        <topology evidence="12">Single-pass membrane protein</topology>
    </subcellularLocation>
</comment>
<evidence type="ECO:0000256" key="7">
    <source>
        <dbReference type="ARBA" id="ARBA00022989"/>
    </source>
</evidence>
<reference evidence="16 17" key="1">
    <citation type="submission" date="2021-03" db="EMBL/GenBank/DDBJ databases">
        <title>Genomic Encyclopedia of Type Strains, Phase IV (KMG-IV): sequencing the most valuable type-strain genomes for metagenomic binning, comparative biology and taxonomic classification.</title>
        <authorList>
            <person name="Goeker M."/>
        </authorList>
    </citation>
    <scope>NUCLEOTIDE SEQUENCE [LARGE SCALE GENOMIC DNA]</scope>
    <source>
        <strain evidence="16 17">DSM 24738</strain>
    </source>
</reference>
<comment type="caution">
    <text evidence="16">The sequence shown here is derived from an EMBL/GenBank/DDBJ whole genome shotgun (WGS) entry which is preliminary data.</text>
</comment>
<keyword evidence="10 13" id="KW-0066">ATP synthesis</keyword>
<keyword evidence="8 13" id="KW-0406">Ion transport</keyword>
<dbReference type="PANTHER" id="PTHR33445:SF1">
    <property type="entry name" value="ATP SYNTHASE SUBUNIT B"/>
    <property type="match status" value="1"/>
</dbReference>
<sequence>MKSMFHIEWGTALYQLFIFIVLYILLRKYAFGPIMGIMEARQKKIESDIQTAEKNREDAIKLLEDQKTELSNARKDAQKIIETARLTAEKQADDLLARAKDEAEQFKKSAQTEITREKEQAMAALREQVGMLSVMIATKIIEKELDDKQQEKLVEDFLKEVGEAK</sequence>
<keyword evidence="7 13" id="KW-1133">Transmembrane helix</keyword>
<evidence type="ECO:0000256" key="12">
    <source>
        <dbReference type="ARBA" id="ARBA00037847"/>
    </source>
</evidence>
<keyword evidence="6 13" id="KW-0375">Hydrogen ion transport</keyword>
<accession>A0ABS4GUV3</accession>
<evidence type="ECO:0000256" key="14">
    <source>
        <dbReference type="RuleBase" id="RU003848"/>
    </source>
</evidence>
<evidence type="ECO:0000313" key="16">
    <source>
        <dbReference type="EMBL" id="MBP1934029.1"/>
    </source>
</evidence>
<evidence type="ECO:0000256" key="11">
    <source>
        <dbReference type="ARBA" id="ARBA00025198"/>
    </source>
</evidence>
<keyword evidence="15" id="KW-0175">Coiled coil</keyword>
<dbReference type="CDD" id="cd06503">
    <property type="entry name" value="ATP-synt_Fo_b"/>
    <property type="match status" value="1"/>
</dbReference>
<dbReference type="PANTHER" id="PTHR33445">
    <property type="entry name" value="ATP SYNTHASE SUBUNIT B', CHLOROPLASTIC"/>
    <property type="match status" value="1"/>
</dbReference>
<keyword evidence="9 13" id="KW-0472">Membrane</keyword>
<evidence type="ECO:0000256" key="5">
    <source>
        <dbReference type="ARBA" id="ARBA00022692"/>
    </source>
</evidence>
<dbReference type="HAMAP" id="MF_01398">
    <property type="entry name" value="ATP_synth_b_bprime"/>
    <property type="match status" value="1"/>
</dbReference>
<evidence type="ECO:0000256" key="2">
    <source>
        <dbReference type="ARBA" id="ARBA00022448"/>
    </source>
</evidence>